<reference evidence="3" key="1">
    <citation type="submission" date="2020-12" db="EMBL/GenBank/DDBJ databases">
        <title>Methylobrevis albus sp. nov., isolated from fresh water lack sediment.</title>
        <authorList>
            <person name="Zou Q."/>
        </authorList>
    </citation>
    <scope>NUCLEOTIDE SEQUENCE</scope>
    <source>
        <strain evidence="3">L22</strain>
    </source>
</reference>
<feature type="region of interest" description="Disordered" evidence="1">
    <location>
        <begin position="129"/>
        <end position="152"/>
    </location>
</feature>
<dbReference type="EMBL" id="JADZLT010000050">
    <property type="protein sequence ID" value="MBH0238361.1"/>
    <property type="molecule type" value="Genomic_DNA"/>
</dbReference>
<evidence type="ECO:0000259" key="2">
    <source>
        <dbReference type="Pfam" id="PF01425"/>
    </source>
</evidence>
<dbReference type="InterPro" id="IPR023631">
    <property type="entry name" value="Amidase_dom"/>
</dbReference>
<gene>
    <name evidence="3" type="ORF">I5731_11040</name>
</gene>
<dbReference type="GO" id="GO:0003824">
    <property type="term" value="F:catalytic activity"/>
    <property type="evidence" value="ECO:0007669"/>
    <property type="project" value="InterPro"/>
</dbReference>
<dbReference type="InterPro" id="IPR000120">
    <property type="entry name" value="Amidase"/>
</dbReference>
<organism evidence="3 4">
    <name type="scientific">Methylobrevis albus</name>
    <dbReference type="NCBI Taxonomy" id="2793297"/>
    <lineage>
        <taxon>Bacteria</taxon>
        <taxon>Pseudomonadati</taxon>
        <taxon>Pseudomonadota</taxon>
        <taxon>Alphaproteobacteria</taxon>
        <taxon>Hyphomicrobiales</taxon>
        <taxon>Pleomorphomonadaceae</taxon>
        <taxon>Methylobrevis</taxon>
    </lineage>
</organism>
<evidence type="ECO:0000256" key="1">
    <source>
        <dbReference type="SAM" id="MobiDB-lite"/>
    </source>
</evidence>
<protein>
    <submittedName>
        <fullName evidence="3">Amidase</fullName>
    </submittedName>
</protein>
<feature type="domain" description="Amidase" evidence="2">
    <location>
        <begin position="25"/>
        <end position="415"/>
    </location>
</feature>
<keyword evidence="4" id="KW-1185">Reference proteome</keyword>
<name>A0A931N030_9HYPH</name>
<dbReference type="Pfam" id="PF01425">
    <property type="entry name" value="Amidase"/>
    <property type="match status" value="1"/>
</dbReference>
<evidence type="ECO:0000313" key="4">
    <source>
        <dbReference type="Proteomes" id="UP000631694"/>
    </source>
</evidence>
<dbReference type="InterPro" id="IPR036928">
    <property type="entry name" value="AS_sf"/>
</dbReference>
<evidence type="ECO:0000313" key="3">
    <source>
        <dbReference type="EMBL" id="MBH0238361.1"/>
    </source>
</evidence>
<proteinExistence type="predicted"/>
<dbReference type="PANTHER" id="PTHR11895">
    <property type="entry name" value="TRANSAMIDASE"/>
    <property type="match status" value="1"/>
</dbReference>
<dbReference type="Gene3D" id="3.90.1300.10">
    <property type="entry name" value="Amidase signature (AS) domain"/>
    <property type="match status" value="1"/>
</dbReference>
<dbReference type="SUPFAM" id="SSF75304">
    <property type="entry name" value="Amidase signature (AS) enzymes"/>
    <property type="match status" value="1"/>
</dbReference>
<dbReference type="RefSeq" id="WP_197311441.1">
    <property type="nucleotide sequence ID" value="NZ_JADZLT010000050.1"/>
</dbReference>
<dbReference type="PANTHER" id="PTHR11895:SF176">
    <property type="entry name" value="AMIDASE AMID-RELATED"/>
    <property type="match status" value="1"/>
</dbReference>
<accession>A0A931N030</accession>
<dbReference type="Proteomes" id="UP000631694">
    <property type="component" value="Unassembled WGS sequence"/>
</dbReference>
<comment type="caution">
    <text evidence="3">The sequence shown here is derived from an EMBL/GenBank/DDBJ whole genome shotgun (WGS) entry which is preliminary data.</text>
</comment>
<dbReference type="AlphaFoldDB" id="A0A931N030"/>
<sequence>MTDLCDLDATAAVALLERREISAVDLVEACLARIARDDGAVRAFVAVDADGALARARAVDAGTAPAGPLCGLPFAVKDVIDVAGQPTAFGSDLPIGRMAATDAAAVALLRKAGGIPLGKAETVEFAANGRIPPTRNPRDLSRTPGGSSSGSAAAVAAGMVPVSLGTQTGGSLVRPASFTGIYALKPSHGLVSCDGVHPNAPSVDCVGWLARSVADLGLLGAVFHLPPAQRPAPIRPRELRIAVCRTPEWHRVEADGQRVFEAAVAALAAAGVAVEDLVLPTPFDQLSDAHFAIMCGEGRASFRRWHAAFGDRLHPDLAALYAGDPAAAAAELAAARLVAGQCRLAHAARAAGFDAILAPATTGEAPLHDGTGAGSPMMNRMWSALQVPLLALPAGSGAHGLPIGCQLVGRFAEDLDLVAVAAEVDRILQETVDRP</sequence>